<dbReference type="GO" id="GO:0009279">
    <property type="term" value="C:cell outer membrane"/>
    <property type="evidence" value="ECO:0007669"/>
    <property type="project" value="UniProtKB-SubCell"/>
</dbReference>
<dbReference type="Proteomes" id="UP000266441">
    <property type="component" value="Unassembled WGS sequence"/>
</dbReference>
<evidence type="ECO:0000313" key="9">
    <source>
        <dbReference type="Proteomes" id="UP000266441"/>
    </source>
</evidence>
<evidence type="ECO:0000256" key="2">
    <source>
        <dbReference type="ARBA" id="ARBA00022452"/>
    </source>
</evidence>
<evidence type="ECO:0000313" key="8">
    <source>
        <dbReference type="EMBL" id="RIH66046.1"/>
    </source>
</evidence>
<name>A0A399D3K3_9BACT</name>
<dbReference type="RefSeq" id="WP_119349280.1">
    <property type="nucleotide sequence ID" value="NZ_QWET01000004.1"/>
</dbReference>
<dbReference type="GO" id="GO:0015562">
    <property type="term" value="F:efflux transmembrane transporter activity"/>
    <property type="evidence" value="ECO:0007669"/>
    <property type="project" value="InterPro"/>
</dbReference>
<keyword evidence="4" id="KW-0472">Membrane</keyword>
<keyword evidence="5" id="KW-0998">Cell outer membrane</keyword>
<proteinExistence type="predicted"/>
<protein>
    <submittedName>
        <fullName evidence="8">TolC family protein</fullName>
    </submittedName>
</protein>
<evidence type="ECO:0000256" key="5">
    <source>
        <dbReference type="ARBA" id="ARBA00023237"/>
    </source>
</evidence>
<keyword evidence="2" id="KW-1134">Transmembrane beta strand</keyword>
<gene>
    <name evidence="8" type="ORF">D1164_07230</name>
</gene>
<evidence type="ECO:0000256" key="3">
    <source>
        <dbReference type="ARBA" id="ARBA00022692"/>
    </source>
</evidence>
<dbReference type="InterPro" id="IPR051906">
    <property type="entry name" value="TolC-like"/>
</dbReference>
<accession>A0A399D3K3</accession>
<dbReference type="Gene3D" id="1.20.1600.10">
    <property type="entry name" value="Outer membrane efflux proteins (OEP)"/>
    <property type="match status" value="1"/>
</dbReference>
<dbReference type="SUPFAM" id="SSF56954">
    <property type="entry name" value="Outer membrane efflux proteins (OEP)"/>
    <property type="match status" value="1"/>
</dbReference>
<evidence type="ECO:0000256" key="6">
    <source>
        <dbReference type="SAM" id="Coils"/>
    </source>
</evidence>
<feature type="signal peptide" evidence="7">
    <location>
        <begin position="1"/>
        <end position="19"/>
    </location>
</feature>
<sequence length="392" mass="45143">MRKILLLTSLFLISFGISAQTETSRILSEIEKNNTTLEAYHNVNEAQKMENQTGIYLENPEVEYHYLWGNPMIIGKRQDVTVTQSFDFPTSYGLKKKIAGVQNEQADLDFRMKRSEVLFRAKTVCIGLTYLNAMHEELKKREQNARDIFEAYEAKFKNGETNIIEKNKTRLNLLNAQKAIRENETQQNVLLADLKRLNGGKEIRFTQSEFAPAELPENFDSWFEENREQNLLLQMVSNKIDIREKQLKLTKALNLPKFSTGYMSESVEGEAFKGIALGVTIPLWQNKNTVKLAELQQKVAEEIAADEQVQSYNRLKSHYEKAQQLQETLKDYTQVLESVNSTELLKKALDAGEISLIDYLMELSLYYGTVDNILSIQNELSQTLAGLYYYQL</sequence>
<evidence type="ECO:0000256" key="4">
    <source>
        <dbReference type="ARBA" id="ARBA00023136"/>
    </source>
</evidence>
<dbReference type="OrthoDB" id="712316at2"/>
<evidence type="ECO:0000256" key="1">
    <source>
        <dbReference type="ARBA" id="ARBA00004442"/>
    </source>
</evidence>
<feature type="coiled-coil region" evidence="6">
    <location>
        <begin position="315"/>
        <end position="342"/>
    </location>
</feature>
<dbReference type="PANTHER" id="PTHR30026:SF20">
    <property type="entry name" value="OUTER MEMBRANE PROTEIN TOLC"/>
    <property type="match status" value="1"/>
</dbReference>
<comment type="subcellular location">
    <subcellularLocation>
        <location evidence="1">Cell outer membrane</location>
    </subcellularLocation>
</comment>
<keyword evidence="9" id="KW-1185">Reference proteome</keyword>
<reference evidence="8 9" key="1">
    <citation type="journal article" date="2015" name="Int. J. Syst. Evol. Microbiol.">
        <title>Mariniphaga sediminis sp. nov., isolated from coastal sediment.</title>
        <authorList>
            <person name="Wang F.Q."/>
            <person name="Shen Q.Y."/>
            <person name="Chen G.J."/>
            <person name="Du Z.J."/>
        </authorList>
    </citation>
    <scope>NUCLEOTIDE SEQUENCE [LARGE SCALE GENOMIC DNA]</scope>
    <source>
        <strain evidence="8 9">SY21</strain>
    </source>
</reference>
<feature type="chain" id="PRO_5017262561" evidence="7">
    <location>
        <begin position="20"/>
        <end position="392"/>
    </location>
</feature>
<dbReference type="GO" id="GO:1990281">
    <property type="term" value="C:efflux pump complex"/>
    <property type="evidence" value="ECO:0007669"/>
    <property type="project" value="TreeGrafter"/>
</dbReference>
<dbReference type="AlphaFoldDB" id="A0A399D3K3"/>
<keyword evidence="3" id="KW-0812">Transmembrane</keyword>
<organism evidence="8 9">
    <name type="scientific">Mariniphaga sediminis</name>
    <dbReference type="NCBI Taxonomy" id="1628158"/>
    <lineage>
        <taxon>Bacteria</taxon>
        <taxon>Pseudomonadati</taxon>
        <taxon>Bacteroidota</taxon>
        <taxon>Bacteroidia</taxon>
        <taxon>Marinilabiliales</taxon>
        <taxon>Prolixibacteraceae</taxon>
        <taxon>Mariniphaga</taxon>
    </lineage>
</organism>
<dbReference type="PANTHER" id="PTHR30026">
    <property type="entry name" value="OUTER MEMBRANE PROTEIN TOLC"/>
    <property type="match status" value="1"/>
</dbReference>
<keyword evidence="7" id="KW-0732">Signal</keyword>
<dbReference type="EMBL" id="QWET01000004">
    <property type="protein sequence ID" value="RIH66046.1"/>
    <property type="molecule type" value="Genomic_DNA"/>
</dbReference>
<comment type="caution">
    <text evidence="8">The sequence shown here is derived from an EMBL/GenBank/DDBJ whole genome shotgun (WGS) entry which is preliminary data.</text>
</comment>
<keyword evidence="6" id="KW-0175">Coiled coil</keyword>
<evidence type="ECO:0000256" key="7">
    <source>
        <dbReference type="SAM" id="SignalP"/>
    </source>
</evidence>
<dbReference type="GO" id="GO:0015288">
    <property type="term" value="F:porin activity"/>
    <property type="evidence" value="ECO:0007669"/>
    <property type="project" value="TreeGrafter"/>
</dbReference>